<dbReference type="PANTHER" id="PTHR47197">
    <property type="entry name" value="PROTEIN NIRF"/>
    <property type="match status" value="1"/>
</dbReference>
<gene>
    <name evidence="1" type="ORF">AVM11_16985</name>
</gene>
<dbReference type="RefSeq" id="WP_017978511.1">
    <property type="nucleotide sequence ID" value="NZ_CP017578.1"/>
</dbReference>
<dbReference type="SUPFAM" id="SSF51004">
    <property type="entry name" value="C-terminal (heme d1) domain of cytochrome cd1-nitrite reductase"/>
    <property type="match status" value="1"/>
</dbReference>
<name>A0A175Y3P7_9SPHN</name>
<dbReference type="KEGG" id="smy:BJP26_07085"/>
<dbReference type="InterPro" id="IPR011048">
    <property type="entry name" value="Haem_d1_sf"/>
</dbReference>
<dbReference type="PANTHER" id="PTHR47197:SF3">
    <property type="entry name" value="DIHYDRO-HEME D1 DEHYDROGENASE"/>
    <property type="match status" value="1"/>
</dbReference>
<proteinExistence type="predicted"/>
<evidence type="ECO:0000313" key="1">
    <source>
        <dbReference type="EMBL" id="KZB95178.1"/>
    </source>
</evidence>
<dbReference type="Proteomes" id="UP000078460">
    <property type="component" value="Unassembled WGS sequence"/>
</dbReference>
<sequence>MFLSLRAAILAVAMIGLPVTAATIAGDAPRSIAVPGDGGWDYARVDEKADRLYIAHGDTVAVIDLASGRALKPLGPVARAHAVVPLSNGEVAVTSGDDDSVRFFDPASGRQMASVGVGRKPDAAIVDPANGHLLTMDAKSGVVSDIAIGTHQVVRTIKVAAGLEYPAIVGRILFVNNEDRGEMDVVDLARGVAEAPIALPGCKEPSGLGLDAPHHRLIAACANGIAAVVDVPSRRLVQRVAVGRGPDAVIIDARRSLALLPAGKDGVLDVLSTEGPSVTHKRAIRTEVGARTGALDARTGLVWLPVARTLPAVGGAKPHAVPGTFHVLGVDPA</sequence>
<dbReference type="EMBL" id="LQCK02000015">
    <property type="protein sequence ID" value="KZB95178.1"/>
    <property type="molecule type" value="Genomic_DNA"/>
</dbReference>
<protein>
    <recommendedName>
        <fullName evidence="3">Gluconolactonase</fullName>
    </recommendedName>
</protein>
<keyword evidence="2" id="KW-1185">Reference proteome</keyword>
<comment type="caution">
    <text evidence="1">The sequence shown here is derived from an EMBL/GenBank/DDBJ whole genome shotgun (WGS) entry which is preliminary data.</text>
</comment>
<organism evidence="1 2">
    <name type="scientific">Sphingomonas melonis TY</name>
    <dbReference type="NCBI Taxonomy" id="621456"/>
    <lineage>
        <taxon>Bacteria</taxon>
        <taxon>Pseudomonadati</taxon>
        <taxon>Pseudomonadota</taxon>
        <taxon>Alphaproteobacteria</taxon>
        <taxon>Sphingomonadales</taxon>
        <taxon>Sphingomonadaceae</taxon>
        <taxon>Sphingomonas</taxon>
    </lineage>
</organism>
<dbReference type="OrthoDB" id="7187796at2"/>
<dbReference type="InterPro" id="IPR051200">
    <property type="entry name" value="Host-pathogen_enzymatic-act"/>
</dbReference>
<dbReference type="SMR" id="A0A175Y3P7"/>
<dbReference type="AlphaFoldDB" id="A0A175Y3P7"/>
<evidence type="ECO:0008006" key="3">
    <source>
        <dbReference type="Google" id="ProtNLM"/>
    </source>
</evidence>
<accession>A0A175Y3P7</accession>
<reference evidence="1" key="1">
    <citation type="submission" date="2016-03" db="EMBL/GenBank/DDBJ databases">
        <title>Sphingomonas melonis TY, whole genome shotgun sequencing.</title>
        <authorList>
            <person name="Wang H."/>
            <person name="Zhu P."/>
        </authorList>
    </citation>
    <scope>NUCLEOTIDE SEQUENCE [LARGE SCALE GENOMIC DNA]</scope>
    <source>
        <strain evidence="1">TY</strain>
    </source>
</reference>
<dbReference type="Gene3D" id="2.130.10.10">
    <property type="entry name" value="YVTN repeat-like/Quinoprotein amine dehydrogenase"/>
    <property type="match status" value="1"/>
</dbReference>
<evidence type="ECO:0000313" key="2">
    <source>
        <dbReference type="Proteomes" id="UP000078460"/>
    </source>
</evidence>
<dbReference type="STRING" id="621456.BJP26_07085"/>
<dbReference type="InterPro" id="IPR015943">
    <property type="entry name" value="WD40/YVTN_repeat-like_dom_sf"/>
</dbReference>